<proteinExistence type="predicted"/>
<dbReference type="BioCyc" id="CNIT1237085:G1324-993-MONOMER"/>
<dbReference type="EMBL" id="CP002408">
    <property type="protein sequence ID" value="AFU57937.1"/>
    <property type="molecule type" value="Genomic_DNA"/>
</dbReference>
<dbReference type="GeneID" id="13795390"/>
<dbReference type="Proteomes" id="UP000008037">
    <property type="component" value="Chromosome"/>
</dbReference>
<name>K0IIM1_NITGG</name>
<gene>
    <name evidence="1" type="ordered locus">Ngar_c09950</name>
</gene>
<accession>K0IIM1</accession>
<dbReference type="STRING" id="1237085.Ngar_c09950"/>
<organism evidence="1 2">
    <name type="scientific">Nitrososphaera gargensis (strain Ga9.2)</name>
    <dbReference type="NCBI Taxonomy" id="1237085"/>
    <lineage>
        <taxon>Archaea</taxon>
        <taxon>Nitrososphaerota</taxon>
        <taxon>Nitrososphaeria</taxon>
        <taxon>Nitrososphaerales</taxon>
        <taxon>Nitrososphaeraceae</taxon>
        <taxon>Nitrososphaera</taxon>
    </lineage>
</organism>
<evidence type="ECO:0000313" key="1">
    <source>
        <dbReference type="EMBL" id="AFU57937.1"/>
    </source>
</evidence>
<sequence length="93" mass="10515">MLREPPGAKDRANIETALKTYSGMISSTPQMRQGLSGIMMPGGKEMAEMVEFAEKYKAIYTPERAKSPKKFKTLDIQSMLKSERQSLCRQKRA</sequence>
<reference evidence="1 2" key="1">
    <citation type="journal article" date="2012" name="Environ. Microbiol.">
        <title>The genome of the ammonia-oxidizing Candidatus Nitrososphaera gargensis: insights into metabolic versatility and environmental adaptations.</title>
        <authorList>
            <person name="Spang A."/>
            <person name="Poehlein A."/>
            <person name="Offre P."/>
            <person name="Zumbragel S."/>
            <person name="Haider S."/>
            <person name="Rychlik N."/>
            <person name="Nowka B."/>
            <person name="Schmeisser C."/>
            <person name="Lebedeva E.V."/>
            <person name="Rattei T."/>
            <person name="Bohm C."/>
            <person name="Schmid M."/>
            <person name="Galushko A."/>
            <person name="Hatzenpichler R."/>
            <person name="Weinmaier T."/>
            <person name="Daniel R."/>
            <person name="Schleper C."/>
            <person name="Spieck E."/>
            <person name="Streit W."/>
            <person name="Wagner M."/>
        </authorList>
    </citation>
    <scope>NUCLEOTIDE SEQUENCE [LARGE SCALE GENOMIC DNA]</scope>
    <source>
        <strain evidence="2">Ga9.2</strain>
    </source>
</reference>
<dbReference type="RefSeq" id="WP_015018478.1">
    <property type="nucleotide sequence ID" value="NC_018719.1"/>
</dbReference>
<evidence type="ECO:0000313" key="2">
    <source>
        <dbReference type="Proteomes" id="UP000008037"/>
    </source>
</evidence>
<dbReference type="HOGENOM" id="CLU_2392986_0_0_2"/>
<protein>
    <submittedName>
        <fullName evidence="1">Uncharacterized protein</fullName>
    </submittedName>
</protein>
<dbReference type="KEGG" id="nga:Ngar_c09950"/>
<dbReference type="AlphaFoldDB" id="K0IIM1"/>
<dbReference type="InParanoid" id="K0IIM1"/>
<keyword evidence="2" id="KW-1185">Reference proteome</keyword>